<dbReference type="OrthoDB" id="1470350at2759"/>
<proteinExistence type="predicted"/>
<dbReference type="GO" id="GO:0016705">
    <property type="term" value="F:oxidoreductase activity, acting on paired donors, with incorporation or reduction of molecular oxygen"/>
    <property type="evidence" value="ECO:0007669"/>
    <property type="project" value="InterPro"/>
</dbReference>
<evidence type="ECO:0008006" key="3">
    <source>
        <dbReference type="Google" id="ProtNLM"/>
    </source>
</evidence>
<reference evidence="2" key="1">
    <citation type="submission" date="2019-06" db="EMBL/GenBank/DDBJ databases">
        <title>Genomics analysis of Aphanomyces spp. identifies a new class of oomycete effector associated with host adaptation.</title>
        <authorList>
            <person name="Gaulin E."/>
        </authorList>
    </citation>
    <scope>NUCLEOTIDE SEQUENCE</scope>
    <source>
        <strain evidence="2">CBS 578.67</strain>
    </source>
</reference>
<dbReference type="InterPro" id="IPR036396">
    <property type="entry name" value="Cyt_P450_sf"/>
</dbReference>
<evidence type="ECO:0000313" key="2">
    <source>
        <dbReference type="EMBL" id="KAF0711415.1"/>
    </source>
</evidence>
<accession>A0A6A4Z8V7</accession>
<keyword evidence="1" id="KW-1133">Transmembrane helix</keyword>
<organism evidence="2">
    <name type="scientific">Aphanomyces stellatus</name>
    <dbReference type="NCBI Taxonomy" id="120398"/>
    <lineage>
        <taxon>Eukaryota</taxon>
        <taxon>Sar</taxon>
        <taxon>Stramenopiles</taxon>
        <taxon>Oomycota</taxon>
        <taxon>Saprolegniomycetes</taxon>
        <taxon>Saprolegniales</taxon>
        <taxon>Verrucalvaceae</taxon>
        <taxon>Aphanomyces</taxon>
    </lineage>
</organism>
<feature type="non-terminal residue" evidence="2">
    <location>
        <position position="156"/>
    </location>
</feature>
<dbReference type="GO" id="GO:0020037">
    <property type="term" value="F:heme binding"/>
    <property type="evidence" value="ECO:0007669"/>
    <property type="project" value="InterPro"/>
</dbReference>
<dbReference type="GO" id="GO:0004497">
    <property type="term" value="F:monooxygenase activity"/>
    <property type="evidence" value="ECO:0007669"/>
    <property type="project" value="InterPro"/>
</dbReference>
<evidence type="ECO:0000256" key="1">
    <source>
        <dbReference type="SAM" id="Phobius"/>
    </source>
</evidence>
<keyword evidence="1" id="KW-0472">Membrane</keyword>
<protein>
    <recommendedName>
        <fullName evidence="3">Cytochrome P450</fullName>
    </recommendedName>
</protein>
<dbReference type="SUPFAM" id="SSF48264">
    <property type="entry name" value="Cytochrome P450"/>
    <property type="match status" value="1"/>
</dbReference>
<dbReference type="AlphaFoldDB" id="A0A6A4Z8V7"/>
<name>A0A6A4Z8V7_9STRA</name>
<sequence length="156" mass="16935">MATVLVLSWFLPTVIIGAIGAAYVLKTLGAPLKGVPGPTPTSLLFGNASDVVKIALWPTLGTFPEPYKSWVREYGGAVFYRLGFLKLILVTDPQALHFIFVTQGNHFPRAQGIHLYFADMFAGVGLLSSEGAVHDHQRKTLNPHFSHVHVKASLGI</sequence>
<keyword evidence="1" id="KW-0812">Transmembrane</keyword>
<feature type="transmembrane region" description="Helical" evidence="1">
    <location>
        <begin position="6"/>
        <end position="25"/>
    </location>
</feature>
<dbReference type="Gene3D" id="1.10.630.10">
    <property type="entry name" value="Cytochrome P450"/>
    <property type="match status" value="1"/>
</dbReference>
<gene>
    <name evidence="2" type="ORF">As57867_005272</name>
</gene>
<comment type="caution">
    <text evidence="2">The sequence shown here is derived from an EMBL/GenBank/DDBJ whole genome shotgun (WGS) entry which is preliminary data.</text>
</comment>
<dbReference type="GO" id="GO:0005506">
    <property type="term" value="F:iron ion binding"/>
    <property type="evidence" value="ECO:0007669"/>
    <property type="project" value="InterPro"/>
</dbReference>
<dbReference type="EMBL" id="VJMH01001615">
    <property type="protein sequence ID" value="KAF0711415.1"/>
    <property type="molecule type" value="Genomic_DNA"/>
</dbReference>